<evidence type="ECO:0000313" key="1">
    <source>
        <dbReference type="EMBL" id="KIC63967.1"/>
    </source>
</evidence>
<gene>
    <name evidence="1" type="ORF">RM51_04355</name>
</gene>
<protein>
    <recommendedName>
        <fullName evidence="3">Acyl carrier protein</fullName>
    </recommendedName>
</protein>
<dbReference type="AlphaFoldDB" id="A0A0B4D5H5"/>
<dbReference type="STRING" id="363331.RM51_04355"/>
<reference evidence="1 2" key="1">
    <citation type="submission" date="2014-12" db="EMBL/GenBank/DDBJ databases">
        <title>Genome sequencing of Chryseobacterium taiwanense TPW19.</title>
        <authorList>
            <person name="Tan P.W."/>
            <person name="Chan K.-G."/>
        </authorList>
    </citation>
    <scope>NUCLEOTIDE SEQUENCE [LARGE SCALE GENOMIC DNA]</scope>
    <source>
        <strain evidence="1 2">TPW19</strain>
    </source>
</reference>
<dbReference type="RefSeq" id="WP_039365548.1">
    <property type="nucleotide sequence ID" value="NZ_JWTA01000004.1"/>
</dbReference>
<comment type="caution">
    <text evidence="1">The sequence shown here is derived from an EMBL/GenBank/DDBJ whole genome shotgun (WGS) entry which is preliminary data.</text>
</comment>
<dbReference type="EMBL" id="JWTA01000004">
    <property type="protein sequence ID" value="KIC63967.1"/>
    <property type="molecule type" value="Genomic_DNA"/>
</dbReference>
<dbReference type="InterPro" id="IPR036736">
    <property type="entry name" value="ACP-like_sf"/>
</dbReference>
<dbReference type="OrthoDB" id="5326335at2"/>
<dbReference type="SUPFAM" id="SSF47336">
    <property type="entry name" value="ACP-like"/>
    <property type="match status" value="1"/>
</dbReference>
<name>A0A0B4D5H5_9FLAO</name>
<evidence type="ECO:0008006" key="3">
    <source>
        <dbReference type="Google" id="ProtNLM"/>
    </source>
</evidence>
<keyword evidence="2" id="KW-1185">Reference proteome</keyword>
<accession>A0A0B4D5H5</accession>
<evidence type="ECO:0000313" key="2">
    <source>
        <dbReference type="Proteomes" id="UP000031167"/>
    </source>
</evidence>
<sequence>MNTTDEFYEIIAAAIAVKKELVNEDLTYQEIPEWDSMSHLLIVEALEQYYQVKFDFNDIMEMGTVGKIREKMKKYEVFVEN</sequence>
<dbReference type="Proteomes" id="UP000031167">
    <property type="component" value="Unassembled WGS sequence"/>
</dbReference>
<proteinExistence type="predicted"/>
<dbReference type="Gene3D" id="1.10.1200.10">
    <property type="entry name" value="ACP-like"/>
    <property type="match status" value="1"/>
</dbReference>
<organism evidence="1 2">
    <name type="scientific">Chryseobacterium taiwanense</name>
    <dbReference type="NCBI Taxonomy" id="363331"/>
    <lineage>
        <taxon>Bacteria</taxon>
        <taxon>Pseudomonadati</taxon>
        <taxon>Bacteroidota</taxon>
        <taxon>Flavobacteriia</taxon>
        <taxon>Flavobacteriales</taxon>
        <taxon>Weeksellaceae</taxon>
        <taxon>Chryseobacterium group</taxon>
        <taxon>Chryseobacterium</taxon>
    </lineage>
</organism>